<evidence type="ECO:0000313" key="2">
    <source>
        <dbReference type="EMBL" id="KAF3840800.1"/>
    </source>
</evidence>
<evidence type="ECO:0000313" key="3">
    <source>
        <dbReference type="Proteomes" id="UP000518266"/>
    </source>
</evidence>
<dbReference type="OrthoDB" id="61560at2759"/>
<feature type="non-terminal residue" evidence="2">
    <location>
        <position position="1"/>
    </location>
</feature>
<reference evidence="2 3" key="1">
    <citation type="submission" date="2020-03" db="EMBL/GenBank/DDBJ databases">
        <title>Dissostichus mawsoni Genome sequencing and assembly.</title>
        <authorList>
            <person name="Park H."/>
        </authorList>
    </citation>
    <scope>NUCLEOTIDE SEQUENCE [LARGE SCALE GENOMIC DNA]</scope>
    <source>
        <strain evidence="2">DM0001</strain>
        <tissue evidence="2">Muscle</tissue>
    </source>
</reference>
<feature type="domain" description="F-box" evidence="1">
    <location>
        <begin position="38"/>
        <end position="75"/>
    </location>
</feature>
<dbReference type="GO" id="GO:0031398">
    <property type="term" value="P:positive regulation of protein ubiquitination"/>
    <property type="evidence" value="ECO:0007669"/>
    <property type="project" value="TreeGrafter"/>
</dbReference>
<dbReference type="SUPFAM" id="SSF81383">
    <property type="entry name" value="F-box domain"/>
    <property type="match status" value="1"/>
</dbReference>
<accession>A0A7J5XUJ2</accession>
<proteinExistence type="predicted"/>
<evidence type="ECO:0000259" key="1">
    <source>
        <dbReference type="Pfam" id="PF12937"/>
    </source>
</evidence>
<dbReference type="PANTHER" id="PTHR20933:SF4">
    <property type="entry name" value="F-BOX INVOLVED IN POLYQ PATHOGENESIS, ISOFORM A"/>
    <property type="match status" value="1"/>
</dbReference>
<keyword evidence="3" id="KW-1185">Reference proteome</keyword>
<dbReference type="InterPro" id="IPR032675">
    <property type="entry name" value="LRR_dom_sf"/>
</dbReference>
<dbReference type="EMBL" id="JAAKFY010000020">
    <property type="protein sequence ID" value="KAF3840800.1"/>
    <property type="molecule type" value="Genomic_DNA"/>
</dbReference>
<dbReference type="Pfam" id="PF12937">
    <property type="entry name" value="F-box-like"/>
    <property type="match status" value="1"/>
</dbReference>
<dbReference type="Gene3D" id="3.80.10.10">
    <property type="entry name" value="Ribonuclease Inhibitor"/>
    <property type="match status" value="1"/>
</dbReference>
<sequence>MNEEFIPVQNSEDEDNGEKIEEVLSDAGELGHTSCLCLTHVFKFLDEGDRRSADLVCQRWHNIMHSPSLWRSHTFHLNVRPSKYRQSEFHSSVAYVQSRGVYLERLAVLVNPPSTYSIAWRLLRTIKTVFDELTRVRASLKSISLTNLELDRPCWTSGLRNSFVIFLVSFLRAQGSKLDSVCLNGMKIGMIQGLEMLSTLAQSQKRTNHRYYISTLDLKVYRNSNMPRTLSFMKGLTHLSLSYSCLSDELLKALQPRERGLRDFIHLKTLSLWCSLNVPHGQVICGHSWESLASCCPGLKVKIAVDQILNTDRLARILLPEIPLVDFSMTTFYSPNEEWSPRPLFYVMLPQFRLTLKCLTLHLSNCSELLDDELLKLVRRCDRLEQLRVWAFLEIRTVQRLLRIRLAQRSLLNTIRVSVYSVEEDHEEQKEQLEKLLSTYRDLPPELDFFATVYPH</sequence>
<dbReference type="AlphaFoldDB" id="A0A7J5XUJ2"/>
<dbReference type="InterPro" id="IPR001810">
    <property type="entry name" value="F-box_dom"/>
</dbReference>
<dbReference type="PANTHER" id="PTHR20933">
    <property type="entry name" value="F-BOX ONLY PROTEIN 33"/>
    <property type="match status" value="1"/>
</dbReference>
<dbReference type="Proteomes" id="UP000518266">
    <property type="component" value="Unassembled WGS sequence"/>
</dbReference>
<comment type="caution">
    <text evidence="2">The sequence shown here is derived from an EMBL/GenBank/DDBJ whole genome shotgun (WGS) entry which is preliminary data.</text>
</comment>
<gene>
    <name evidence="2" type="ORF">F7725_006662</name>
</gene>
<protein>
    <recommendedName>
        <fullName evidence="1">F-box domain-containing protein</fullName>
    </recommendedName>
</protein>
<dbReference type="Gene3D" id="1.20.1280.50">
    <property type="match status" value="1"/>
</dbReference>
<organism evidence="2 3">
    <name type="scientific">Dissostichus mawsoni</name>
    <name type="common">Antarctic cod</name>
    <dbReference type="NCBI Taxonomy" id="36200"/>
    <lineage>
        <taxon>Eukaryota</taxon>
        <taxon>Metazoa</taxon>
        <taxon>Chordata</taxon>
        <taxon>Craniata</taxon>
        <taxon>Vertebrata</taxon>
        <taxon>Euteleostomi</taxon>
        <taxon>Actinopterygii</taxon>
        <taxon>Neopterygii</taxon>
        <taxon>Teleostei</taxon>
        <taxon>Neoteleostei</taxon>
        <taxon>Acanthomorphata</taxon>
        <taxon>Eupercaria</taxon>
        <taxon>Perciformes</taxon>
        <taxon>Notothenioidei</taxon>
        <taxon>Nototheniidae</taxon>
        <taxon>Dissostichus</taxon>
    </lineage>
</organism>
<dbReference type="InterPro" id="IPR036047">
    <property type="entry name" value="F-box-like_dom_sf"/>
</dbReference>
<name>A0A7J5XUJ2_DISMA</name>